<dbReference type="EMBL" id="CM023491">
    <property type="protein sequence ID" value="KAH6941742.1"/>
    <property type="molecule type" value="Genomic_DNA"/>
</dbReference>
<gene>
    <name evidence="1" type="ORF">HPB50_023074</name>
</gene>
<accession>A0ACB7T629</accession>
<protein>
    <submittedName>
        <fullName evidence="1">Uncharacterized protein</fullName>
    </submittedName>
</protein>
<sequence>MLKVTPLLEEQLPPHPAGQGFSSQLRRGDRPPDLETPQQPAPRPSTDGQLQLPLYPEQEAPQPQFGEQPYPRLKTHRQSAPPDEQDLGPDSQYSWTVAGAAAWNIFCCSLLRRGMPVLFHAVGETFSTTAKGSVAWTNAFIYSLAYTLFPVTMALCRTMPLRLLSVVGALLIGVGQIACFVLGSLSLMVPTIAVSCGLGAAFSSVVDETTLYLHFESQRQLASHLYQAAFSLSAILYPLVLLFLLESYGLNGTLLVSGAISLNALIGSVFMSRPMWMSPSAPLPPIYRPEVSQVTASAAVQPAAQAREVTAKEDVNQEQEIMESIPTTRWPKRRRQTPQVFHQKSPQVLHLAQHRWNLGNRYLLEETPSRNHARLPAAEEDCPIPLRRQ</sequence>
<evidence type="ECO:0000313" key="2">
    <source>
        <dbReference type="Proteomes" id="UP000821845"/>
    </source>
</evidence>
<evidence type="ECO:0000313" key="1">
    <source>
        <dbReference type="EMBL" id="KAH6941742.1"/>
    </source>
</evidence>
<proteinExistence type="predicted"/>
<organism evidence="1 2">
    <name type="scientific">Hyalomma asiaticum</name>
    <name type="common">Tick</name>
    <dbReference type="NCBI Taxonomy" id="266040"/>
    <lineage>
        <taxon>Eukaryota</taxon>
        <taxon>Metazoa</taxon>
        <taxon>Ecdysozoa</taxon>
        <taxon>Arthropoda</taxon>
        <taxon>Chelicerata</taxon>
        <taxon>Arachnida</taxon>
        <taxon>Acari</taxon>
        <taxon>Parasitiformes</taxon>
        <taxon>Ixodida</taxon>
        <taxon>Ixodoidea</taxon>
        <taxon>Ixodidae</taxon>
        <taxon>Hyalomminae</taxon>
        <taxon>Hyalomma</taxon>
    </lineage>
</organism>
<comment type="caution">
    <text evidence="1">The sequence shown here is derived from an EMBL/GenBank/DDBJ whole genome shotgun (WGS) entry which is preliminary data.</text>
</comment>
<dbReference type="Proteomes" id="UP000821845">
    <property type="component" value="Chromosome 11"/>
</dbReference>
<keyword evidence="2" id="KW-1185">Reference proteome</keyword>
<reference evidence="1" key="1">
    <citation type="submission" date="2020-05" db="EMBL/GenBank/DDBJ databases">
        <title>Large-scale comparative analyses of tick genomes elucidate their genetic diversity and vector capacities.</title>
        <authorList>
            <person name="Jia N."/>
            <person name="Wang J."/>
            <person name="Shi W."/>
            <person name="Du L."/>
            <person name="Sun Y."/>
            <person name="Zhan W."/>
            <person name="Jiang J."/>
            <person name="Wang Q."/>
            <person name="Zhang B."/>
            <person name="Ji P."/>
            <person name="Sakyi L.B."/>
            <person name="Cui X."/>
            <person name="Yuan T."/>
            <person name="Jiang B."/>
            <person name="Yang W."/>
            <person name="Lam T.T.-Y."/>
            <person name="Chang Q."/>
            <person name="Ding S."/>
            <person name="Wang X."/>
            <person name="Zhu J."/>
            <person name="Ruan X."/>
            <person name="Zhao L."/>
            <person name="Wei J."/>
            <person name="Que T."/>
            <person name="Du C."/>
            <person name="Cheng J."/>
            <person name="Dai P."/>
            <person name="Han X."/>
            <person name="Huang E."/>
            <person name="Gao Y."/>
            <person name="Liu J."/>
            <person name="Shao H."/>
            <person name="Ye R."/>
            <person name="Li L."/>
            <person name="Wei W."/>
            <person name="Wang X."/>
            <person name="Wang C."/>
            <person name="Yang T."/>
            <person name="Huo Q."/>
            <person name="Li W."/>
            <person name="Guo W."/>
            <person name="Chen H."/>
            <person name="Zhou L."/>
            <person name="Ni X."/>
            <person name="Tian J."/>
            <person name="Zhou Y."/>
            <person name="Sheng Y."/>
            <person name="Liu T."/>
            <person name="Pan Y."/>
            <person name="Xia L."/>
            <person name="Li J."/>
            <person name="Zhao F."/>
            <person name="Cao W."/>
        </authorList>
    </citation>
    <scope>NUCLEOTIDE SEQUENCE</scope>
    <source>
        <strain evidence="1">Hyas-2018</strain>
    </source>
</reference>
<name>A0ACB7T629_HYAAI</name>